<dbReference type="InterPro" id="IPR022924">
    <property type="entry name" value="Cardiolipin_synthase"/>
</dbReference>
<keyword evidence="4 11" id="KW-0812">Transmembrane</keyword>
<evidence type="ECO:0000256" key="11">
    <source>
        <dbReference type="HAMAP-Rule" id="MF_00190"/>
    </source>
</evidence>
<dbReference type="RefSeq" id="WP_006682415.1">
    <property type="nucleotide sequence ID" value="NZ_CAFB01000038.1"/>
</dbReference>
<feature type="active site" evidence="11">
    <location>
        <position position="227"/>
    </location>
</feature>
<keyword evidence="8 11" id="KW-0472">Membrane</keyword>
<dbReference type="AlphaFoldDB" id="G2J8T3"/>
<feature type="transmembrane region" description="Helical" evidence="11">
    <location>
        <begin position="36"/>
        <end position="57"/>
    </location>
</feature>
<gene>
    <name evidence="14" type="primary">cls</name>
    <name evidence="11" type="synonym">clsA</name>
    <name evidence="14" type="ORF">CAGGBEG34_210044</name>
</gene>
<keyword evidence="6 11" id="KW-1133">Transmembrane helix</keyword>
<dbReference type="NCBIfam" id="TIGR04265">
    <property type="entry name" value="bac_cardiolipin"/>
    <property type="match status" value="1"/>
</dbReference>
<evidence type="ECO:0000256" key="8">
    <source>
        <dbReference type="ARBA" id="ARBA00023136"/>
    </source>
</evidence>
<evidence type="ECO:0000256" key="2">
    <source>
        <dbReference type="ARBA" id="ARBA00022516"/>
    </source>
</evidence>
<keyword evidence="1 11" id="KW-1003">Cell membrane</keyword>
<dbReference type="OrthoDB" id="9762009at2"/>
<feature type="active site" evidence="11">
    <location>
        <position position="409"/>
    </location>
</feature>
<dbReference type="SUPFAM" id="SSF56024">
    <property type="entry name" value="Phospholipase D/nuclease"/>
    <property type="match status" value="2"/>
</dbReference>
<keyword evidence="10 11" id="KW-1208">Phospholipid metabolism</keyword>
<dbReference type="CDD" id="cd09155">
    <property type="entry name" value="PLDc_PaCLS_like_1"/>
    <property type="match status" value="1"/>
</dbReference>
<evidence type="ECO:0000256" key="7">
    <source>
        <dbReference type="ARBA" id="ARBA00023098"/>
    </source>
</evidence>
<evidence type="ECO:0000313" key="14">
    <source>
        <dbReference type="EMBL" id="CCD29180.1"/>
    </source>
</evidence>
<feature type="active site" evidence="11">
    <location>
        <position position="402"/>
    </location>
</feature>
<comment type="similarity">
    <text evidence="11">Belongs to the phospholipase D family. Cardiolipin synthase subfamily. ClsA sub-subfamily.</text>
</comment>
<keyword evidence="15" id="KW-1185">Reference proteome</keyword>
<keyword evidence="2 11" id="KW-0444">Lipid biosynthesis</keyword>
<feature type="region of interest" description="Disordered" evidence="12">
    <location>
        <begin position="78"/>
        <end position="98"/>
    </location>
</feature>
<comment type="function">
    <text evidence="11">Catalyzes the reversible phosphatidyl group transfer from one phosphatidylglycerol molecule to another to form cardiolipin (CL) (diphosphatidylglycerol) and glycerol.</text>
</comment>
<dbReference type="eggNOG" id="COG1502">
    <property type="taxonomic scope" value="Bacteria"/>
</dbReference>
<evidence type="ECO:0000313" key="15">
    <source>
        <dbReference type="Proteomes" id="UP000054051"/>
    </source>
</evidence>
<evidence type="ECO:0000256" key="4">
    <source>
        <dbReference type="ARBA" id="ARBA00022692"/>
    </source>
</evidence>
<evidence type="ECO:0000256" key="10">
    <source>
        <dbReference type="ARBA" id="ARBA00023264"/>
    </source>
</evidence>
<dbReference type="EMBL" id="CAFB01000038">
    <property type="protein sequence ID" value="CCD29180.1"/>
    <property type="molecule type" value="Genomic_DNA"/>
</dbReference>
<dbReference type="SMART" id="SM00155">
    <property type="entry name" value="PLDc"/>
    <property type="match status" value="2"/>
</dbReference>
<dbReference type="InterPro" id="IPR025202">
    <property type="entry name" value="PLD-like_dom"/>
</dbReference>
<evidence type="ECO:0000256" key="3">
    <source>
        <dbReference type="ARBA" id="ARBA00022679"/>
    </source>
</evidence>
<evidence type="ECO:0000256" key="5">
    <source>
        <dbReference type="ARBA" id="ARBA00022737"/>
    </source>
</evidence>
<keyword evidence="3 11" id="KW-0808">Transferase</keyword>
<comment type="caution">
    <text evidence="14">The sequence shown here is derived from an EMBL/GenBank/DDBJ whole genome shotgun (WGS) entry which is preliminary data.</text>
</comment>
<feature type="domain" description="PLD phosphodiesterase" evidence="13">
    <location>
        <begin position="397"/>
        <end position="424"/>
    </location>
</feature>
<comment type="subcellular location">
    <subcellularLocation>
        <location evidence="11">Cell membrane</location>
        <topology evidence="11">Multi-pass membrane protein</topology>
    </subcellularLocation>
</comment>
<dbReference type="PROSITE" id="PS50035">
    <property type="entry name" value="PLD"/>
    <property type="match status" value="2"/>
</dbReference>
<comment type="caution">
    <text evidence="11">Lacks conserved residue(s) required for the propagation of feature annotation.</text>
</comment>
<keyword evidence="9 11" id="KW-0594">Phospholipid biosynthesis</keyword>
<dbReference type="GO" id="GO:0008808">
    <property type="term" value="F:cardiolipin synthase activity"/>
    <property type="evidence" value="ECO:0007669"/>
    <property type="project" value="UniProtKB-UniRule"/>
</dbReference>
<dbReference type="Proteomes" id="UP000054051">
    <property type="component" value="Unassembled WGS sequence"/>
</dbReference>
<feature type="active site" evidence="11">
    <location>
        <position position="404"/>
    </location>
</feature>
<feature type="domain" description="PLD phosphodiesterase" evidence="13">
    <location>
        <begin position="220"/>
        <end position="247"/>
    </location>
</feature>
<dbReference type="InterPro" id="IPR001736">
    <property type="entry name" value="PLipase_D/transphosphatidylase"/>
</dbReference>
<evidence type="ECO:0000256" key="12">
    <source>
        <dbReference type="SAM" id="MobiDB-lite"/>
    </source>
</evidence>
<feature type="active site" evidence="11">
    <location>
        <position position="225"/>
    </location>
</feature>
<evidence type="ECO:0000256" key="9">
    <source>
        <dbReference type="ARBA" id="ARBA00023209"/>
    </source>
</evidence>
<dbReference type="GO" id="GO:0005886">
    <property type="term" value="C:plasma membrane"/>
    <property type="evidence" value="ECO:0007669"/>
    <property type="project" value="UniProtKB-SubCell"/>
</dbReference>
<dbReference type="STRING" id="1070319.CAGGBEG34_210044"/>
<evidence type="ECO:0000256" key="1">
    <source>
        <dbReference type="ARBA" id="ARBA00022475"/>
    </source>
</evidence>
<dbReference type="HAMAP" id="MF_00190">
    <property type="entry name" value="Cardiolipin_synth_ClsA"/>
    <property type="match status" value="1"/>
</dbReference>
<keyword evidence="7 11" id="KW-0443">Lipid metabolism</keyword>
<evidence type="ECO:0000259" key="13">
    <source>
        <dbReference type="PROSITE" id="PS50035"/>
    </source>
</evidence>
<reference evidence="14 15" key="1">
    <citation type="submission" date="2011-08" db="EMBL/GenBank/DDBJ databases">
        <title>The genome of the obligate endobacterium of an arbuscular mycorrhizal fungus reveals an interphylum network of nutritional interactions.</title>
        <authorList>
            <person name="Ghignone S."/>
            <person name="Salvioli A."/>
            <person name="Anca I."/>
            <person name="Lumini E."/>
            <person name="Ortu G."/>
            <person name="Petiti L."/>
            <person name="Cruveiller S."/>
            <person name="Bianciotto V."/>
            <person name="Piffanelli P."/>
            <person name="Lanfranco L."/>
            <person name="Bonfante P."/>
        </authorList>
    </citation>
    <scope>NUCLEOTIDE SEQUENCE [LARGE SCALE GENOMIC DNA]</scope>
    <source>
        <strain evidence="14 15">BEG34</strain>
    </source>
</reference>
<feature type="active site" evidence="11">
    <location>
        <position position="232"/>
    </location>
</feature>
<sequence length="484" mass="54132">MPFNLLRLGTLIALAHTLGLIAAFHAIRTARTSQGAVAWAVSLITIPYLTLVPYLFLGSSRFAGYVDRRRFAQQKMHRHAWRRASHPPSGTARNPAATHSDALGESVSRALSALAEAPFTHGNQVRALINGKHTFAAIFEAIARATEYVIVQFFVVRDDALGRKLKEALIERAAKGVRVYFLYDGIGSYDLPRHYIEALRAGGVEAREFATRRFINRFQLNFRNHRKIVIVDGKAAFVGGHNIGDEYLGAKPPLSPWRDTHIEVKGPAVIDVQFAFIEDWYWAAQRLPQVRQMAPEPAQTGAGMRCLVMASGPADTQETYSLFFVQIIHAARRRLWIATPYFVPDEAVFAALRLAVMRGVEVRILLPARRDQYMVFQASTLYAHDAIRAGIQIFRYTPGFMHQKVALVDDHAAAIGSANLDNRSFRLNFELMVLTCDTAFAAEVAAMLETDFKRAIAVRLTEFSGAPAWRRAMMHVARLFSPIL</sequence>
<accession>G2J8T3</accession>
<dbReference type="PANTHER" id="PTHR21248:SF22">
    <property type="entry name" value="PHOSPHOLIPASE D"/>
    <property type="match status" value="1"/>
</dbReference>
<comment type="catalytic activity">
    <reaction evidence="11">
        <text>2 a 1,2-diacyl-sn-glycero-3-phospho-(1'-sn-glycerol) = a cardiolipin + glycerol</text>
        <dbReference type="Rhea" id="RHEA:31451"/>
        <dbReference type="ChEBI" id="CHEBI:17754"/>
        <dbReference type="ChEBI" id="CHEBI:62237"/>
        <dbReference type="ChEBI" id="CHEBI:64716"/>
    </reaction>
</comment>
<proteinExistence type="inferred from homology"/>
<name>G2J8T3_9BURK</name>
<keyword evidence="5" id="KW-0677">Repeat</keyword>
<dbReference type="FunFam" id="3.30.870.10:FF:000014">
    <property type="entry name" value="Cardiolipin synthase"/>
    <property type="match status" value="1"/>
</dbReference>
<dbReference type="EC" id="2.7.8.-" evidence="11"/>
<dbReference type="Pfam" id="PF13091">
    <property type="entry name" value="PLDc_2"/>
    <property type="match status" value="2"/>
</dbReference>
<dbReference type="InterPro" id="IPR030840">
    <property type="entry name" value="CL_synthase_A"/>
</dbReference>
<evidence type="ECO:0000256" key="6">
    <source>
        <dbReference type="ARBA" id="ARBA00022989"/>
    </source>
</evidence>
<organism evidence="14 15">
    <name type="scientific">Candidatus Glomeribacter gigasporarum BEG34</name>
    <dbReference type="NCBI Taxonomy" id="1070319"/>
    <lineage>
        <taxon>Bacteria</taxon>
        <taxon>Pseudomonadati</taxon>
        <taxon>Pseudomonadota</taxon>
        <taxon>Betaproteobacteria</taxon>
        <taxon>Burkholderiales</taxon>
        <taxon>Burkholderiaceae</taxon>
        <taxon>Candidatus Glomeribacter</taxon>
    </lineage>
</organism>
<protein>
    <recommendedName>
        <fullName evidence="11">Cardiolipin synthase A</fullName>
        <shortName evidence="11">CL synthase</shortName>
        <ecNumber evidence="11">2.7.8.-</ecNumber>
    </recommendedName>
</protein>
<dbReference type="PANTHER" id="PTHR21248">
    <property type="entry name" value="CARDIOLIPIN SYNTHASE"/>
    <property type="match status" value="1"/>
</dbReference>
<dbReference type="Gene3D" id="3.30.870.10">
    <property type="entry name" value="Endonuclease Chain A"/>
    <property type="match status" value="2"/>
</dbReference>
<dbReference type="GO" id="GO:0032049">
    <property type="term" value="P:cardiolipin biosynthetic process"/>
    <property type="evidence" value="ECO:0007669"/>
    <property type="project" value="UniProtKB-UniRule"/>
</dbReference>